<dbReference type="FunFam" id="3.30.70.1820:FF:000001">
    <property type="entry name" value="Uncharacterized protein"/>
    <property type="match status" value="1"/>
</dbReference>
<dbReference type="Pfam" id="PF17490">
    <property type="entry name" value="Tnp_22_dsRBD"/>
    <property type="match status" value="1"/>
</dbReference>
<feature type="compositionally biased region" description="Basic and acidic residues" evidence="2">
    <location>
        <begin position="7"/>
        <end position="26"/>
    </location>
</feature>
<evidence type="ECO:0000256" key="1">
    <source>
        <dbReference type="SAM" id="Coils"/>
    </source>
</evidence>
<dbReference type="GeneTree" id="ENSGT01050000244818"/>
<protein>
    <recommendedName>
        <fullName evidence="7">L1 transposable element RRM domain-containing protein</fullName>
    </recommendedName>
</protein>
<feature type="domain" description="L1 transposable element dsRBD-like" evidence="4">
    <location>
        <begin position="327"/>
        <end position="385"/>
    </location>
</feature>
<dbReference type="PANTHER" id="PTHR11505">
    <property type="entry name" value="L1 TRANSPOSABLE ELEMENT-RELATED"/>
    <property type="match status" value="1"/>
</dbReference>
<dbReference type="InterPro" id="IPR035300">
    <property type="entry name" value="L1_dsRBD"/>
</dbReference>
<dbReference type="Gene3D" id="3.30.250.20">
    <property type="entry name" value="L1 transposable element, C-terminal domain"/>
    <property type="match status" value="1"/>
</dbReference>
<evidence type="ECO:0008006" key="7">
    <source>
        <dbReference type="Google" id="ProtNLM"/>
    </source>
</evidence>
<keyword evidence="1" id="KW-0175">Coiled coil</keyword>
<dbReference type="FunCoup" id="A0A7N4PCA6">
    <property type="interactions" value="231"/>
</dbReference>
<feature type="domain" description="L1 transposable element RRM" evidence="3">
    <location>
        <begin position="228"/>
        <end position="324"/>
    </location>
</feature>
<reference evidence="5" key="2">
    <citation type="submission" date="2025-08" db="UniProtKB">
        <authorList>
            <consortium name="Ensembl"/>
        </authorList>
    </citation>
    <scope>IDENTIFICATION</scope>
</reference>
<dbReference type="Ensembl" id="ENSSHAT00000028729.1">
    <property type="protein sequence ID" value="ENSSHAP00000036301.1"/>
    <property type="gene ID" value="ENSSHAG00000026481.1"/>
</dbReference>
<proteinExistence type="predicted"/>
<evidence type="ECO:0000256" key="2">
    <source>
        <dbReference type="SAM" id="MobiDB-lite"/>
    </source>
</evidence>
<feature type="region of interest" description="Disordered" evidence="2">
    <location>
        <begin position="1"/>
        <end position="37"/>
    </location>
</feature>
<evidence type="ECO:0000313" key="5">
    <source>
        <dbReference type="Ensembl" id="ENSSHAP00000036301.1"/>
    </source>
</evidence>
<sequence length="393" mass="46254">MNKKMKRTIDSFYAEKEQVSKPEETSNSKNASDCPPLHNALIEETIKSLKRELEDKWGKEREALQESNNFLKYELEKLKNSQEVQGNKIGELEKIKKSQESKNCELEKIKNSLESRICELEKTKNLQESRICELEKENNSLKKKISEMEKNSTDQNNTFKNSIGHIQKEVKKANEENNSLKIRTEQIETNDSLRQQESVKQKQKNDKLEKTMNYLLAKTTDLENRSRRDNLRIIGLSENYDEKKSLDTILQEIIKENCPDVIESEGKIGIERIHRTPSERNPKIKTPRNIVAKFQNYQIKEKILQAAKKKPFKYRGATIRITQDLAASTLKERRAWNMIFRKAQELGMQPRINYPAKLSIFFQGRRWTFNETNEFHLFLKKKPELNKKFDLQA</sequence>
<dbReference type="Pfam" id="PF02994">
    <property type="entry name" value="Transposase_22"/>
    <property type="match status" value="1"/>
</dbReference>
<dbReference type="Proteomes" id="UP000007648">
    <property type="component" value="Unassembled WGS sequence"/>
</dbReference>
<accession>A0A7N4PCA6</accession>
<reference evidence="5 6" key="1">
    <citation type="journal article" date="2011" name="Proc. Natl. Acad. Sci. U.S.A.">
        <title>Genetic diversity and population structure of the endangered marsupial Sarcophilus harrisii (Tasmanian devil).</title>
        <authorList>
            <person name="Miller W."/>
            <person name="Hayes V.M."/>
            <person name="Ratan A."/>
            <person name="Petersen D.C."/>
            <person name="Wittekindt N.E."/>
            <person name="Miller J."/>
            <person name="Walenz B."/>
            <person name="Knight J."/>
            <person name="Qi J."/>
            <person name="Zhao F."/>
            <person name="Wang Q."/>
            <person name="Bedoya-Reina O.C."/>
            <person name="Katiyar N."/>
            <person name="Tomsho L.P."/>
            <person name="Kasson L.M."/>
            <person name="Hardie R.A."/>
            <person name="Woodbridge P."/>
            <person name="Tindall E.A."/>
            <person name="Bertelsen M.F."/>
            <person name="Dixon D."/>
            <person name="Pyecroft S."/>
            <person name="Helgen K.M."/>
            <person name="Lesk A.M."/>
            <person name="Pringle T.H."/>
            <person name="Patterson N."/>
            <person name="Zhang Y."/>
            <person name="Kreiss A."/>
            <person name="Woods G.M."/>
            <person name="Jones M.E."/>
            <person name="Schuster S.C."/>
        </authorList>
    </citation>
    <scope>NUCLEOTIDE SEQUENCE [LARGE SCALE GENOMIC DNA]</scope>
</reference>
<dbReference type="Gene3D" id="3.30.70.1820">
    <property type="entry name" value="L1 transposable element, RRM domain"/>
    <property type="match status" value="1"/>
</dbReference>
<organism evidence="5 6">
    <name type="scientific">Sarcophilus harrisii</name>
    <name type="common">Tasmanian devil</name>
    <name type="synonym">Sarcophilus laniarius</name>
    <dbReference type="NCBI Taxonomy" id="9305"/>
    <lineage>
        <taxon>Eukaryota</taxon>
        <taxon>Metazoa</taxon>
        <taxon>Chordata</taxon>
        <taxon>Craniata</taxon>
        <taxon>Vertebrata</taxon>
        <taxon>Euteleostomi</taxon>
        <taxon>Mammalia</taxon>
        <taxon>Metatheria</taxon>
        <taxon>Dasyuromorphia</taxon>
        <taxon>Dasyuridae</taxon>
        <taxon>Sarcophilus</taxon>
    </lineage>
</organism>
<evidence type="ECO:0000313" key="6">
    <source>
        <dbReference type="Proteomes" id="UP000007648"/>
    </source>
</evidence>
<dbReference type="InterPro" id="IPR042566">
    <property type="entry name" value="L1_C"/>
</dbReference>
<dbReference type="InterPro" id="IPR004244">
    <property type="entry name" value="Transposase_22"/>
</dbReference>
<keyword evidence="6" id="KW-1185">Reference proteome</keyword>
<dbReference type="InterPro" id="IPR043636">
    <property type="entry name" value="L1_RRM_dom"/>
</dbReference>
<dbReference type="InParanoid" id="A0A7N4PCA6"/>
<feature type="coiled-coil region" evidence="1">
    <location>
        <begin position="131"/>
        <end position="190"/>
    </location>
</feature>
<dbReference type="AlphaFoldDB" id="A0A7N4PCA6"/>
<name>A0A7N4PCA6_SARHA</name>
<evidence type="ECO:0000259" key="4">
    <source>
        <dbReference type="Pfam" id="PF17490"/>
    </source>
</evidence>
<reference evidence="5" key="3">
    <citation type="submission" date="2025-09" db="UniProtKB">
        <authorList>
            <consortium name="Ensembl"/>
        </authorList>
    </citation>
    <scope>IDENTIFICATION</scope>
</reference>
<dbReference type="FunFam" id="3.30.250.20:FF:000007">
    <property type="entry name" value="Uncharacterized protein"/>
    <property type="match status" value="1"/>
</dbReference>
<evidence type="ECO:0000259" key="3">
    <source>
        <dbReference type="Pfam" id="PF02994"/>
    </source>
</evidence>